<dbReference type="InterPro" id="IPR021414">
    <property type="entry name" value="DUF3054"/>
</dbReference>
<feature type="transmembrane region" description="Helical" evidence="1">
    <location>
        <begin position="72"/>
        <end position="94"/>
    </location>
</feature>
<protein>
    <submittedName>
        <fullName evidence="2">DUF3054 family protein</fullName>
    </submittedName>
</protein>
<reference evidence="3" key="1">
    <citation type="journal article" date="2019" name="Int. J. Syst. Evol. Microbiol.">
        <title>The Global Catalogue of Microorganisms (GCM) 10K type strain sequencing project: providing services to taxonomists for standard genome sequencing and annotation.</title>
        <authorList>
            <consortium name="The Broad Institute Genomics Platform"/>
            <consortium name="The Broad Institute Genome Sequencing Center for Infectious Disease"/>
            <person name="Wu L."/>
            <person name="Ma J."/>
        </authorList>
    </citation>
    <scope>NUCLEOTIDE SEQUENCE [LARGE SCALE GENOMIC DNA]</scope>
    <source>
        <strain evidence="3">JCM 17021</strain>
    </source>
</reference>
<evidence type="ECO:0000256" key="1">
    <source>
        <dbReference type="SAM" id="Phobius"/>
    </source>
</evidence>
<gene>
    <name evidence="2" type="ORF">GCM10022381_00100</name>
</gene>
<evidence type="ECO:0000313" key="3">
    <source>
        <dbReference type="Proteomes" id="UP001501803"/>
    </source>
</evidence>
<keyword evidence="1" id="KW-0472">Membrane</keyword>
<keyword evidence="3" id="KW-1185">Reference proteome</keyword>
<feature type="transmembrane region" description="Helical" evidence="1">
    <location>
        <begin position="42"/>
        <end position="63"/>
    </location>
</feature>
<sequence>MATERSSSASVARVSVATAAVLDAALVLLFVLIGRASHNEGLAGVLTTWWPFLAGLALGWLVVRAWRHPQAIVWTGLVVWLCSVFGGLALRWLVGQGVQLSFAIVTTLVLGAFLLGWRAIWMLVRRARSSRTTDNSEQSSPSSRE</sequence>
<comment type="caution">
    <text evidence="2">The sequence shown here is derived from an EMBL/GenBank/DDBJ whole genome shotgun (WGS) entry which is preliminary data.</text>
</comment>
<dbReference type="Pfam" id="PF11255">
    <property type="entry name" value="DUF3054"/>
    <property type="match status" value="1"/>
</dbReference>
<dbReference type="Proteomes" id="UP001501803">
    <property type="component" value="Unassembled WGS sequence"/>
</dbReference>
<proteinExistence type="predicted"/>
<feature type="transmembrane region" description="Helical" evidence="1">
    <location>
        <begin position="100"/>
        <end position="121"/>
    </location>
</feature>
<dbReference type="RefSeq" id="WP_345061067.1">
    <property type="nucleotide sequence ID" value="NZ_BAABCN010000001.1"/>
</dbReference>
<evidence type="ECO:0000313" key="2">
    <source>
        <dbReference type="EMBL" id="GAA3859336.1"/>
    </source>
</evidence>
<keyword evidence="1" id="KW-0812">Transmembrane</keyword>
<feature type="transmembrane region" description="Helical" evidence="1">
    <location>
        <begin position="12"/>
        <end position="36"/>
    </location>
</feature>
<dbReference type="EMBL" id="BAABCN010000001">
    <property type="protein sequence ID" value="GAA3859336.1"/>
    <property type="molecule type" value="Genomic_DNA"/>
</dbReference>
<organism evidence="2 3">
    <name type="scientific">Leifsonia kafniensis</name>
    <dbReference type="NCBI Taxonomy" id="475957"/>
    <lineage>
        <taxon>Bacteria</taxon>
        <taxon>Bacillati</taxon>
        <taxon>Actinomycetota</taxon>
        <taxon>Actinomycetes</taxon>
        <taxon>Micrococcales</taxon>
        <taxon>Microbacteriaceae</taxon>
        <taxon>Leifsonia</taxon>
    </lineage>
</organism>
<accession>A0ABP7JY51</accession>
<keyword evidence="1" id="KW-1133">Transmembrane helix</keyword>
<name>A0ABP7JY51_9MICO</name>